<evidence type="ECO:0000256" key="1">
    <source>
        <dbReference type="SAM" id="Coils"/>
    </source>
</evidence>
<feature type="chain" id="PRO_5019149357" evidence="2">
    <location>
        <begin position="24"/>
        <end position="284"/>
    </location>
</feature>
<protein>
    <submittedName>
        <fullName evidence="3">Uncharacterized protein</fullName>
    </submittedName>
</protein>
<dbReference type="OrthoDB" id="10313357at2759"/>
<name>A0A438NC43_EXOME</name>
<evidence type="ECO:0000313" key="4">
    <source>
        <dbReference type="Proteomes" id="UP000288859"/>
    </source>
</evidence>
<keyword evidence="1" id="KW-0175">Coiled coil</keyword>
<dbReference type="Proteomes" id="UP000288859">
    <property type="component" value="Unassembled WGS sequence"/>
</dbReference>
<proteinExistence type="predicted"/>
<accession>A0A438NC43</accession>
<feature type="coiled-coil region" evidence="1">
    <location>
        <begin position="172"/>
        <end position="231"/>
    </location>
</feature>
<gene>
    <name evidence="3" type="ORF">B0A52_02987</name>
</gene>
<dbReference type="EMBL" id="NAJM01000008">
    <property type="protein sequence ID" value="RVX73345.1"/>
    <property type="molecule type" value="Genomic_DNA"/>
</dbReference>
<evidence type="ECO:0000313" key="3">
    <source>
        <dbReference type="EMBL" id="RVX73345.1"/>
    </source>
</evidence>
<comment type="caution">
    <text evidence="3">The sequence shown here is derived from an EMBL/GenBank/DDBJ whole genome shotgun (WGS) entry which is preliminary data.</text>
</comment>
<dbReference type="AlphaFoldDB" id="A0A438NC43"/>
<organism evidence="3 4">
    <name type="scientific">Exophiala mesophila</name>
    <name type="common">Black yeast-like fungus</name>
    <dbReference type="NCBI Taxonomy" id="212818"/>
    <lineage>
        <taxon>Eukaryota</taxon>
        <taxon>Fungi</taxon>
        <taxon>Dikarya</taxon>
        <taxon>Ascomycota</taxon>
        <taxon>Pezizomycotina</taxon>
        <taxon>Eurotiomycetes</taxon>
        <taxon>Chaetothyriomycetidae</taxon>
        <taxon>Chaetothyriales</taxon>
        <taxon>Herpotrichiellaceae</taxon>
        <taxon>Exophiala</taxon>
    </lineage>
</organism>
<sequence length="284" mass="32080">MHIHLIAWALSTAVLFLGGLVSTHSGLQVLDFYSSPDRQDQYFLASTWFRTATSWNTRPNQAAQPVSELTHQLSPSLTVERRSTTEHLITANVTTLLPVARSVVRETAADWIIAAESEEGEEGSWSTFLWNSFSWSEFRFIIINIIFLGYGYKLYIDKATLGETLSIYMPLDDCKTRQIEELKQELKNSETQRKQSSDDQQLQHAQCQLELEEANRVIAGQKSLLEKILEDNASQVKDVAQLYSNVQDIISSELNADAETDSCADKTSSNLSLQENLSVRPITW</sequence>
<keyword evidence="2" id="KW-0732">Signal</keyword>
<feature type="signal peptide" evidence="2">
    <location>
        <begin position="1"/>
        <end position="23"/>
    </location>
</feature>
<reference evidence="3 4" key="1">
    <citation type="submission" date="2017-03" db="EMBL/GenBank/DDBJ databases">
        <title>Genomes of endolithic fungi from Antarctica.</title>
        <authorList>
            <person name="Coleine C."/>
            <person name="Masonjones S."/>
            <person name="Stajich J.E."/>
        </authorList>
    </citation>
    <scope>NUCLEOTIDE SEQUENCE [LARGE SCALE GENOMIC DNA]</scope>
    <source>
        <strain evidence="3 4">CCFEE 6314</strain>
    </source>
</reference>
<dbReference type="VEuPathDB" id="FungiDB:PV10_02703"/>
<evidence type="ECO:0000256" key="2">
    <source>
        <dbReference type="SAM" id="SignalP"/>
    </source>
</evidence>